<keyword evidence="1" id="KW-0255">Endonuclease</keyword>
<organism evidence="1">
    <name type="scientific">Thermomicrobium roseum</name>
    <dbReference type="NCBI Taxonomy" id="500"/>
    <lineage>
        <taxon>Bacteria</taxon>
        <taxon>Pseudomonadati</taxon>
        <taxon>Thermomicrobiota</taxon>
        <taxon>Thermomicrobia</taxon>
        <taxon>Thermomicrobiales</taxon>
        <taxon>Thermomicrobiaceae</taxon>
        <taxon>Thermomicrobium</taxon>
    </lineage>
</organism>
<reference evidence="1" key="1">
    <citation type="journal article" date="2020" name="mSystems">
        <title>Genome- and Community-Level Interaction Insights into Carbon Utilization and Element Cycling Functions of Hydrothermarchaeota in Hydrothermal Sediment.</title>
        <authorList>
            <person name="Zhou Z."/>
            <person name="Liu Y."/>
            <person name="Xu W."/>
            <person name="Pan J."/>
            <person name="Luo Z.H."/>
            <person name="Li M."/>
        </authorList>
    </citation>
    <scope>NUCLEOTIDE SEQUENCE [LARGE SCALE GENOMIC DNA]</scope>
    <source>
        <strain evidence="1">SpSt-222</strain>
    </source>
</reference>
<proteinExistence type="predicted"/>
<keyword evidence="1" id="KW-0378">Hydrolase</keyword>
<protein>
    <submittedName>
        <fullName evidence="1">Type I restriction endonuclease subunit R</fullName>
    </submittedName>
</protein>
<comment type="caution">
    <text evidence="1">The sequence shown here is derived from an EMBL/GenBank/DDBJ whole genome shotgun (WGS) entry which is preliminary data.</text>
</comment>
<evidence type="ECO:0000313" key="1">
    <source>
        <dbReference type="EMBL" id="HEF66100.1"/>
    </source>
</evidence>
<keyword evidence="1" id="KW-0540">Nuclease</keyword>
<accession>A0A7C1FUX9</accession>
<dbReference type="AlphaFoldDB" id="A0A7C1FUX9"/>
<dbReference type="GO" id="GO:0004519">
    <property type="term" value="F:endonuclease activity"/>
    <property type="evidence" value="ECO:0007669"/>
    <property type="project" value="UniProtKB-KW"/>
</dbReference>
<gene>
    <name evidence="1" type="ORF">ENP47_10975</name>
</gene>
<dbReference type="EMBL" id="DSJL01000011">
    <property type="protein sequence ID" value="HEF66100.1"/>
    <property type="molecule type" value="Genomic_DNA"/>
</dbReference>
<sequence length="302" mass="34542">MDLEHLIQVIEQVRERVEKYKDVLEQNEAQTRISLIEPLLRAFGWLLEDPFLVRVEVRTNNGAKVDYVLNRSDGRPAIGLEARSLGSKLELASSAVVGYAWELRREEREPKYVGITDGLRWLIAEPYNLRSPVCQVDLGSTQQPIPESVLRLARVFWRRWWVVSEEARSAPSKSALIPLTALRPRVFEQPPRLVVFPDGTRCEPRTKMGPTWRGLLVTVAEWLVSQGKLRPELAPISVHLKSVRYIVNCEPFQQDGAKFRVPFQTSNGLWLDLNLSAMECVRHARRLCQAVGVDPAYVLVER</sequence>
<name>A0A7C1FUX9_THERO</name>